<evidence type="ECO:0000259" key="13">
    <source>
        <dbReference type="PROSITE" id="PS51352"/>
    </source>
</evidence>
<dbReference type="RefSeq" id="WP_284378692.1">
    <property type="nucleotide sequence ID" value="NZ_BSNM01000003.1"/>
</dbReference>
<dbReference type="PANTHER" id="PTHR42801">
    <property type="entry name" value="THIOREDOXIN-DEPENDENT PEROXIDE REDUCTASE"/>
    <property type="match status" value="1"/>
</dbReference>
<dbReference type="CDD" id="cd02970">
    <property type="entry name" value="PRX_like2"/>
    <property type="match status" value="1"/>
</dbReference>
<keyword evidence="3" id="KW-0575">Peroxidase</keyword>
<evidence type="ECO:0000256" key="4">
    <source>
        <dbReference type="ARBA" id="ARBA00022862"/>
    </source>
</evidence>
<organism evidence="14 15">
    <name type="scientific">Litoribrevibacter albus</name>
    <dbReference type="NCBI Taxonomy" id="1473156"/>
    <lineage>
        <taxon>Bacteria</taxon>
        <taxon>Pseudomonadati</taxon>
        <taxon>Pseudomonadota</taxon>
        <taxon>Gammaproteobacteria</taxon>
        <taxon>Oceanospirillales</taxon>
        <taxon>Oceanospirillaceae</taxon>
        <taxon>Litoribrevibacter</taxon>
    </lineage>
</organism>
<dbReference type="InterPro" id="IPR013766">
    <property type="entry name" value="Thioredoxin_domain"/>
</dbReference>
<dbReference type="InterPro" id="IPR050924">
    <property type="entry name" value="Peroxiredoxin_BCP/PrxQ"/>
</dbReference>
<evidence type="ECO:0000256" key="11">
    <source>
        <dbReference type="ARBA" id="ARBA00049091"/>
    </source>
</evidence>
<evidence type="ECO:0000256" key="6">
    <source>
        <dbReference type="ARBA" id="ARBA00023157"/>
    </source>
</evidence>
<sequence>MQKLKSLFISGYCTYLSLVSVFLLYSYFSSDSKAILLAAILHIIGVSFFGHLFLGEPARTSALLPKWTIPTIILGVSVGYQGFLEGNSLAIGLAAIAWLGWSLYLFWYSNFGGKKSESLKIGHPLPDFTLYTPSGEPVTRSDLSEKPTLMIFYRGNWCPLCVAQVKEISNLYRELNEMGVDVCLISPQPEENTQALADRFNVPFKFLVDSKLKTAEAFGIKAEGGTPTGLEALGYDSDTVRPTVLITDKEGKLVYSDLTDNYRVRPEPEEFIRVFKSMASV</sequence>
<evidence type="ECO:0000256" key="3">
    <source>
        <dbReference type="ARBA" id="ARBA00022559"/>
    </source>
</evidence>
<dbReference type="InterPro" id="IPR000866">
    <property type="entry name" value="AhpC/TSA"/>
</dbReference>
<keyword evidence="5" id="KW-0560">Oxidoreductase</keyword>
<dbReference type="Proteomes" id="UP001161389">
    <property type="component" value="Unassembled WGS sequence"/>
</dbReference>
<protein>
    <recommendedName>
        <fullName evidence="2">thioredoxin-dependent peroxiredoxin</fullName>
        <ecNumber evidence="2">1.11.1.24</ecNumber>
    </recommendedName>
    <alternativeName>
        <fullName evidence="8">Thioredoxin peroxidase</fullName>
    </alternativeName>
    <alternativeName>
        <fullName evidence="10">Thioredoxin-dependent peroxiredoxin Bcp</fullName>
    </alternativeName>
</protein>
<comment type="similarity">
    <text evidence="9">Belongs to the peroxiredoxin family. BCP/PrxQ subfamily.</text>
</comment>
<dbReference type="Pfam" id="PF00578">
    <property type="entry name" value="AhpC-TSA"/>
    <property type="match status" value="1"/>
</dbReference>
<evidence type="ECO:0000256" key="10">
    <source>
        <dbReference type="ARBA" id="ARBA00042639"/>
    </source>
</evidence>
<dbReference type="InterPro" id="IPR036249">
    <property type="entry name" value="Thioredoxin-like_sf"/>
</dbReference>
<dbReference type="GO" id="GO:0045454">
    <property type="term" value="P:cell redox homeostasis"/>
    <property type="evidence" value="ECO:0007669"/>
    <property type="project" value="TreeGrafter"/>
</dbReference>
<dbReference type="GO" id="GO:0008379">
    <property type="term" value="F:thioredoxin peroxidase activity"/>
    <property type="evidence" value="ECO:0007669"/>
    <property type="project" value="TreeGrafter"/>
</dbReference>
<gene>
    <name evidence="14" type="ORF">GCM10007876_06330</name>
</gene>
<reference evidence="14" key="2">
    <citation type="submission" date="2023-01" db="EMBL/GenBank/DDBJ databases">
        <title>Draft genome sequence of Litoribrevibacter albus strain NBRC 110071.</title>
        <authorList>
            <person name="Sun Q."/>
            <person name="Mori K."/>
        </authorList>
    </citation>
    <scope>NUCLEOTIDE SEQUENCE</scope>
    <source>
        <strain evidence="14">NBRC 110071</strain>
    </source>
</reference>
<comment type="function">
    <text evidence="1">Thiol-specific peroxidase that catalyzes the reduction of hydrogen peroxide and organic hydroperoxides to water and alcohols, respectively. Plays a role in cell protection against oxidative stress by detoxifying peroxides and as sensor of hydrogen peroxide-mediated signaling events.</text>
</comment>
<evidence type="ECO:0000256" key="12">
    <source>
        <dbReference type="SAM" id="Phobius"/>
    </source>
</evidence>
<evidence type="ECO:0000256" key="8">
    <source>
        <dbReference type="ARBA" id="ARBA00032824"/>
    </source>
</evidence>
<evidence type="ECO:0000256" key="5">
    <source>
        <dbReference type="ARBA" id="ARBA00023002"/>
    </source>
</evidence>
<keyword evidence="6" id="KW-1015">Disulfide bond</keyword>
<comment type="caution">
    <text evidence="14">The sequence shown here is derived from an EMBL/GenBank/DDBJ whole genome shotgun (WGS) entry which is preliminary data.</text>
</comment>
<proteinExistence type="inferred from homology"/>
<dbReference type="Gene3D" id="3.40.30.10">
    <property type="entry name" value="Glutaredoxin"/>
    <property type="match status" value="1"/>
</dbReference>
<evidence type="ECO:0000256" key="7">
    <source>
        <dbReference type="ARBA" id="ARBA00023284"/>
    </source>
</evidence>
<evidence type="ECO:0000256" key="2">
    <source>
        <dbReference type="ARBA" id="ARBA00013017"/>
    </source>
</evidence>
<feature type="domain" description="Thioredoxin" evidence="13">
    <location>
        <begin position="119"/>
        <end position="280"/>
    </location>
</feature>
<keyword evidence="4" id="KW-0049">Antioxidant</keyword>
<dbReference type="EMBL" id="BSNM01000003">
    <property type="protein sequence ID" value="GLQ30155.1"/>
    <property type="molecule type" value="Genomic_DNA"/>
</dbReference>
<evidence type="ECO:0000313" key="15">
    <source>
        <dbReference type="Proteomes" id="UP001161389"/>
    </source>
</evidence>
<dbReference type="EC" id="1.11.1.24" evidence="2"/>
<feature type="transmembrane region" description="Helical" evidence="12">
    <location>
        <begin position="34"/>
        <end position="55"/>
    </location>
</feature>
<comment type="catalytic activity">
    <reaction evidence="11">
        <text>a hydroperoxide + [thioredoxin]-dithiol = an alcohol + [thioredoxin]-disulfide + H2O</text>
        <dbReference type="Rhea" id="RHEA:62620"/>
        <dbReference type="Rhea" id="RHEA-COMP:10698"/>
        <dbReference type="Rhea" id="RHEA-COMP:10700"/>
        <dbReference type="ChEBI" id="CHEBI:15377"/>
        <dbReference type="ChEBI" id="CHEBI:29950"/>
        <dbReference type="ChEBI" id="CHEBI:30879"/>
        <dbReference type="ChEBI" id="CHEBI:35924"/>
        <dbReference type="ChEBI" id="CHEBI:50058"/>
        <dbReference type="EC" id="1.11.1.24"/>
    </reaction>
</comment>
<dbReference type="SUPFAM" id="SSF52833">
    <property type="entry name" value="Thioredoxin-like"/>
    <property type="match status" value="1"/>
</dbReference>
<feature type="transmembrane region" description="Helical" evidence="12">
    <location>
        <begin position="7"/>
        <end position="28"/>
    </location>
</feature>
<keyword evidence="12" id="KW-0812">Transmembrane</keyword>
<feature type="transmembrane region" description="Helical" evidence="12">
    <location>
        <begin position="67"/>
        <end position="83"/>
    </location>
</feature>
<evidence type="ECO:0000256" key="1">
    <source>
        <dbReference type="ARBA" id="ARBA00003330"/>
    </source>
</evidence>
<evidence type="ECO:0000256" key="9">
    <source>
        <dbReference type="ARBA" id="ARBA00038489"/>
    </source>
</evidence>
<dbReference type="GO" id="GO:0034599">
    <property type="term" value="P:cellular response to oxidative stress"/>
    <property type="evidence" value="ECO:0007669"/>
    <property type="project" value="TreeGrafter"/>
</dbReference>
<feature type="transmembrane region" description="Helical" evidence="12">
    <location>
        <begin position="89"/>
        <end position="108"/>
    </location>
</feature>
<name>A0AA37S872_9GAMM</name>
<dbReference type="PROSITE" id="PS51352">
    <property type="entry name" value="THIOREDOXIN_2"/>
    <property type="match status" value="1"/>
</dbReference>
<dbReference type="PANTHER" id="PTHR42801:SF7">
    <property type="entry name" value="SLL1159 PROTEIN"/>
    <property type="match status" value="1"/>
</dbReference>
<accession>A0AA37S872</accession>
<keyword evidence="15" id="KW-1185">Reference proteome</keyword>
<reference evidence="14" key="1">
    <citation type="journal article" date="2014" name="Int. J. Syst. Evol. Microbiol.">
        <title>Complete genome sequence of Corynebacterium casei LMG S-19264T (=DSM 44701T), isolated from a smear-ripened cheese.</title>
        <authorList>
            <consortium name="US DOE Joint Genome Institute (JGI-PGF)"/>
            <person name="Walter F."/>
            <person name="Albersmeier A."/>
            <person name="Kalinowski J."/>
            <person name="Ruckert C."/>
        </authorList>
    </citation>
    <scope>NUCLEOTIDE SEQUENCE</scope>
    <source>
        <strain evidence="14">NBRC 110071</strain>
    </source>
</reference>
<dbReference type="GO" id="GO:0005737">
    <property type="term" value="C:cytoplasm"/>
    <property type="evidence" value="ECO:0007669"/>
    <property type="project" value="TreeGrafter"/>
</dbReference>
<keyword evidence="12" id="KW-1133">Transmembrane helix</keyword>
<evidence type="ECO:0000313" key="14">
    <source>
        <dbReference type="EMBL" id="GLQ30155.1"/>
    </source>
</evidence>
<keyword evidence="7" id="KW-0676">Redox-active center</keyword>
<keyword evidence="12" id="KW-0472">Membrane</keyword>
<dbReference type="AlphaFoldDB" id="A0AA37S872"/>